<dbReference type="EMBL" id="SRMA01026550">
    <property type="protein sequence ID" value="TRY82512.1"/>
    <property type="molecule type" value="Genomic_DNA"/>
</dbReference>
<keyword evidence="7" id="KW-1185">Reference proteome</keyword>
<comment type="caution">
    <text evidence="6">The sequence shown here is derived from an EMBL/GenBank/DDBJ whole genome shotgun (WGS) entry which is preliminary data.</text>
</comment>
<dbReference type="OrthoDB" id="6139741at2759"/>
<sequence length="206" mass="23803">MFLPKVVSRLHRLYKVSDCLHKPSRVLTYAVQHCHTNSLRALHHTNRCFASAADNTLPPKLWSPLEPELEEVLVPRKLSVSPLESWLSLRYTLPPVLEDAPALDEGDTMKSMVLPSCGVPVLENEETPITINCTTVLKIRRRKMNRHKYKKLQKRTRALKKRVKDSRLKKKQKAFEKDLLRILRRSGLQKLPDGCTLPNVYLKKPQ</sequence>
<reference evidence="6" key="2">
    <citation type="submission" date="2019-04" db="EMBL/GenBank/DDBJ databases">
        <authorList>
            <person name="Kadobianskyi M."/>
            <person name="Schulze L."/>
            <person name="Schuelke M."/>
            <person name="Judkewitz B."/>
        </authorList>
    </citation>
    <scope>NUCLEOTIDE SEQUENCE</scope>
    <source>
        <strain evidence="6">Bolton</strain>
        <tissue evidence="6">Whole-body</tissue>
    </source>
</reference>
<feature type="domain" description="Ribosomal protein mS38 C-terminal" evidence="5">
    <location>
        <begin position="132"/>
        <end position="165"/>
    </location>
</feature>
<protein>
    <recommendedName>
        <fullName evidence="4">Small ribosomal subunit protein mS38</fullName>
    </recommendedName>
</protein>
<evidence type="ECO:0000256" key="3">
    <source>
        <dbReference type="ARBA" id="ARBA00035647"/>
    </source>
</evidence>
<gene>
    <name evidence="6" type="ORF">DNTS_013827</name>
</gene>
<evidence type="ECO:0000256" key="2">
    <source>
        <dbReference type="ARBA" id="ARBA00023128"/>
    </source>
</evidence>
<proteinExistence type="inferred from homology"/>
<name>A0A553PXU7_9TELE</name>
<dbReference type="Pfam" id="PF08213">
    <property type="entry name" value="COX24_C"/>
    <property type="match status" value="1"/>
</dbReference>
<evidence type="ECO:0000256" key="4">
    <source>
        <dbReference type="ARBA" id="ARBA00035682"/>
    </source>
</evidence>
<dbReference type="InterPro" id="IPR013177">
    <property type="entry name" value="Ribosomal_mS38_C"/>
</dbReference>
<organism evidence="6 7">
    <name type="scientific">Danionella cerebrum</name>
    <dbReference type="NCBI Taxonomy" id="2873325"/>
    <lineage>
        <taxon>Eukaryota</taxon>
        <taxon>Metazoa</taxon>
        <taxon>Chordata</taxon>
        <taxon>Craniata</taxon>
        <taxon>Vertebrata</taxon>
        <taxon>Euteleostomi</taxon>
        <taxon>Actinopterygii</taxon>
        <taxon>Neopterygii</taxon>
        <taxon>Teleostei</taxon>
        <taxon>Ostariophysi</taxon>
        <taxon>Cypriniformes</taxon>
        <taxon>Danionidae</taxon>
        <taxon>Danioninae</taxon>
        <taxon>Danionella</taxon>
    </lineage>
</organism>
<dbReference type="SMART" id="SM01155">
    <property type="entry name" value="DUF1713"/>
    <property type="match status" value="1"/>
</dbReference>
<comment type="similarity">
    <text evidence="3">Belongs to the mitochondrion-specific ribosomal protein mS38 family.</text>
</comment>
<dbReference type="EMBL" id="SRMA01026550">
    <property type="protein sequence ID" value="TRY82513.1"/>
    <property type="molecule type" value="Genomic_DNA"/>
</dbReference>
<dbReference type="AlphaFoldDB" id="A0A553PXU7"/>
<dbReference type="Proteomes" id="UP000316079">
    <property type="component" value="Unassembled WGS sequence"/>
</dbReference>
<keyword evidence="2" id="KW-0496">Mitochondrion</keyword>
<accession>A0A553PXU7</accession>
<dbReference type="PANTHER" id="PTHR32035">
    <property type="entry name" value="AURORA KINASE A-INTERACTING PROTEIN"/>
    <property type="match status" value="1"/>
</dbReference>
<evidence type="ECO:0000313" key="6">
    <source>
        <dbReference type="EMBL" id="TRY82512.1"/>
    </source>
</evidence>
<dbReference type="PANTHER" id="PTHR32035:SF3">
    <property type="entry name" value="SMALL RIBOSOMAL SUBUNIT PROTEIN MS38"/>
    <property type="match status" value="1"/>
</dbReference>
<dbReference type="STRING" id="623744.A0A553PXU7"/>
<dbReference type="GO" id="GO:0005739">
    <property type="term" value="C:mitochondrion"/>
    <property type="evidence" value="ECO:0007669"/>
    <property type="project" value="UniProtKB-SubCell"/>
</dbReference>
<evidence type="ECO:0000313" key="7">
    <source>
        <dbReference type="Proteomes" id="UP000316079"/>
    </source>
</evidence>
<reference evidence="6 7" key="1">
    <citation type="journal article" date="2019" name="Sci. Data">
        <title>Hybrid genome assembly and annotation of Danionella translucida.</title>
        <authorList>
            <person name="Kadobianskyi M."/>
            <person name="Schulze L."/>
            <person name="Schuelke M."/>
            <person name="Judkewitz B."/>
        </authorList>
    </citation>
    <scope>NUCLEOTIDE SEQUENCE [LARGE SCALE GENOMIC DNA]</scope>
    <source>
        <strain evidence="6 7">Bolton</strain>
    </source>
</reference>
<comment type="subcellular location">
    <subcellularLocation>
        <location evidence="1">Mitochondrion</location>
    </subcellularLocation>
</comment>
<evidence type="ECO:0000256" key="1">
    <source>
        <dbReference type="ARBA" id="ARBA00004173"/>
    </source>
</evidence>
<evidence type="ECO:0000259" key="5">
    <source>
        <dbReference type="SMART" id="SM01155"/>
    </source>
</evidence>